<protein>
    <submittedName>
        <fullName evidence="2">Uncharacterized protein</fullName>
    </submittedName>
</protein>
<feature type="transmembrane region" description="Helical" evidence="1">
    <location>
        <begin position="42"/>
        <end position="61"/>
    </location>
</feature>
<accession>A0A1F8C1B5</accession>
<keyword evidence="1" id="KW-1133">Transmembrane helix</keyword>
<dbReference type="EMBL" id="MGHL01000006">
    <property type="protein sequence ID" value="OGM70113.1"/>
    <property type="molecule type" value="Genomic_DNA"/>
</dbReference>
<feature type="transmembrane region" description="Helical" evidence="1">
    <location>
        <begin position="12"/>
        <end position="30"/>
    </location>
</feature>
<organism evidence="2 3">
    <name type="scientific">Candidatus Woesebacteria bacterium RIFCSPLOWO2_01_FULL_44_14</name>
    <dbReference type="NCBI Taxonomy" id="1802525"/>
    <lineage>
        <taxon>Bacteria</taxon>
        <taxon>Candidatus Woeseibacteriota</taxon>
    </lineage>
</organism>
<gene>
    <name evidence="2" type="ORF">A2975_03490</name>
</gene>
<evidence type="ECO:0000313" key="3">
    <source>
        <dbReference type="Proteomes" id="UP000178429"/>
    </source>
</evidence>
<evidence type="ECO:0000313" key="2">
    <source>
        <dbReference type="EMBL" id="OGM70113.1"/>
    </source>
</evidence>
<keyword evidence="1" id="KW-0812">Transmembrane</keyword>
<evidence type="ECO:0000256" key="1">
    <source>
        <dbReference type="SAM" id="Phobius"/>
    </source>
</evidence>
<sequence>MLEYTKEQRRLLAEFFMTIAAAWFAAGVITSVFSRTATSEEVLINIGVGLLFTYISLRFALKLIR</sequence>
<dbReference type="Proteomes" id="UP000178429">
    <property type="component" value="Unassembled WGS sequence"/>
</dbReference>
<reference evidence="2 3" key="1">
    <citation type="journal article" date="2016" name="Nat. Commun.">
        <title>Thousands of microbial genomes shed light on interconnected biogeochemical processes in an aquifer system.</title>
        <authorList>
            <person name="Anantharaman K."/>
            <person name="Brown C.T."/>
            <person name="Hug L.A."/>
            <person name="Sharon I."/>
            <person name="Castelle C.J."/>
            <person name="Probst A.J."/>
            <person name="Thomas B.C."/>
            <person name="Singh A."/>
            <person name="Wilkins M.J."/>
            <person name="Karaoz U."/>
            <person name="Brodie E.L."/>
            <person name="Williams K.H."/>
            <person name="Hubbard S.S."/>
            <person name="Banfield J.F."/>
        </authorList>
    </citation>
    <scope>NUCLEOTIDE SEQUENCE [LARGE SCALE GENOMIC DNA]</scope>
</reference>
<name>A0A1F8C1B5_9BACT</name>
<proteinExistence type="predicted"/>
<comment type="caution">
    <text evidence="2">The sequence shown here is derived from an EMBL/GenBank/DDBJ whole genome shotgun (WGS) entry which is preliminary data.</text>
</comment>
<keyword evidence="1" id="KW-0472">Membrane</keyword>
<dbReference type="AlphaFoldDB" id="A0A1F8C1B5"/>